<dbReference type="EMBL" id="QGTR01000001">
    <property type="protein sequence ID" value="PWW04583.1"/>
    <property type="molecule type" value="Genomic_DNA"/>
</dbReference>
<evidence type="ECO:0000313" key="2">
    <source>
        <dbReference type="EMBL" id="PWW04583.1"/>
    </source>
</evidence>
<dbReference type="PROSITE" id="PS51208">
    <property type="entry name" value="AUTOTRANSPORTER"/>
    <property type="match status" value="1"/>
</dbReference>
<dbReference type="InterPro" id="IPR005546">
    <property type="entry name" value="Autotransporte_beta"/>
</dbReference>
<dbReference type="SUPFAM" id="SSF103515">
    <property type="entry name" value="Autotransporter"/>
    <property type="match status" value="1"/>
</dbReference>
<dbReference type="OrthoDB" id="9804931at2"/>
<keyword evidence="3" id="KW-1185">Reference proteome</keyword>
<sequence length="2749" mass="270389">MAPTLSVRVALLRHGATSSCRNAGVERHRSLMRLGVAGAALLAGAGAAAADDVSWINSSTVEMRWEDGGNWSGGTVPAQGDTVTIATGNSGLYTDVTVETVNIESGTLWINRNAELNADTVEVTGGRLALSQGNPAAPNNSGPQGIANISTLLTISGGTVERFGLIELGDAGTVIQSGGEVLNPVQIHTPSYVQTGGAMVGLVTASTYAISGAEGVAATHMAGTVTLGTEFTMADGALVSGTVAGDGNATMLQTGGTMDGSASGLTSYAQTGGTIQGQIGYTETFDLSGDGTVVWGAQLVGDSGAVFEQSGGTMGGTVQFEDGAGISKYVQTGGEMTGTVTTGTYEASGGTIVVHSNVGFSELFALSGDASLGDIYLIGDGDAAMTQSGGTMGAWVSGIETYTMTGGTILQATEVVTDAFVQSGGTINDITEENDWRATVRFATEYELSGDATIGLANLIGGADATMTQSGGTMGGHVYSETESETIAKYTQTGGDMTGQVTTETYEASGGTVSGSVVFSDLFAMSGDAVVGEGYSLIGDGDALMTQSGGTMAGGVSGIATYTMSGGTITGTVDFTDHFELSDGRIEYVDIVGDIDATMTQSGGSMGGAVWSLDTDDYTIAKYTQTGGTMNAEVYARTYDVSGGSVDGMVRFSELFALSGDATVGDHYIWGYGAAVATQSGGTMGGVVSDITGYTQSGGAMTNYVATEDYALSGGSISGTGHVDFTDLFTLSGSGEVLAEGTLSGDTTAQMAQSGGTMSGHVNGITGYTQSDGTMDGKVDAADYTQSGGTMGGEATAQTYALAGGTLSGTANFGTSATLSGTGSVTSTGKLIGDGSATVAQTGGAMDGTVTGVTGYTQSGGTMGGETTAQTYALSGGTLSGTANFGTSAALSGTGSVTSTGQLIGDGSATVAQSGGAMDGTVSGVTGYTQSGGTMGGKVTTGSYELLGGVLSGDVTFSTLFALSGDSVVTSSTQLTQTGGSMDSTLSGIASYTQSGGAMGGDVTATTYTLSGGTLTGKVAGFSSFELSGDPSDVIVTGTLIGASGSTVTQTGGKMNGNVSGIATYVQQERVGSAAVISFSELYDMVDGQVDTGAKIIGGAGSVMTQSGPGKMGGSVTGVASYTQTAGTMNGSVSTGDYTLSAGTVSKTVNFSGAFTLGSIDANSAGQVNGSAVLTGGAGSTMTQSAGSMKGTVSGVSSYTQTDGTMGGAQDGKPNVIVGKVGTGTYDLSGGTVGGQVNFSTLFALSGTGDVASTATLTGGSGSTMTQSAGTMGGTVTGAATYAQSGGTMSGTVSTGSYELLGGVLSGDVTFSTLFALSGDGVMTSSTRLTQTGGSMDSTLSGIASYTQTGGTMSGATTAASYTLSAGTLSGDANFSTLFALSGSGDVTAAAELTGNGEAVMTQSGGTMAGTVTGVTSYTQSGGTMSGATTAASYTLSAGTLSGDANFSTLFALSGSADVTAAAELTGNGEAVMTQSGGTMAGTVTGIASYAQSGGTMSGATTAASYTLSAGILSGDATFSTLLALSGTGGVTSTSQLTGGSGSTMTQSGGTMAGTVTGIASYAQSGGTMSGATTAASYTLSAGTLSGDANFSTLLALSGTGGVTSTAQLTGGSGSTITQSAGTMAGTVTGIASYTQSGGTMTGATTAASYTLSAGTLSGDADFSTLFSLSGTGEISSAAELTGSGDAAMTQSAGTMNGSVAGAKTYTQSGGTMSGDVAAASFALSGGTLSGDVDFSTLFSLSDTGSIASTALLAGGAGATMTQSGGTMDGTITGIDSYTQSGGTMTGDVTTLAYNHVGGSASGTIDVATYSLSGASASWSGTITASSAFNLGFDGGTATIGAKLSGAGDLVKSGTSTVVLANSANDFSGSVAINGGVLEVRDAALPGEATVTVADSATLRFNTAAGVSVVFDGIMTGDGGILDKTGLGTLTLGGDIELGALLVNGGVLNIGNGEPEEASFQSAYIGVGATVYVASGATLRIRIPQNIANFGTLVNDGTVYDDLDNAGWFENNALYVANLASNTHDIHNNLRWEGDVLTNNGWIFNNDDATWVGDIVSNGPLDPNGRPGRIANAGGTWQGDILSNAGHIINDNIADESDFGYWFGDIYSNTNWIFNGGGGIWEGDVITNAGRIDNGKSAVWTGDVQSNASTVWNGGIWTGGVLGNAGTLHNAGGTWNGAVEANTGLIINIAGSDANGPTGGSTWIGDVTTNAGSILNAADSSWSGNVLANSGTIATLGLWTGDFSNAGRVVAENEIIGAFSNSGTLRLSGDLSGITALSNSSTIDMKGRGVQVLSVASASFESGSFLDVGLDSDGNSDQVAVAGLATLGGTVRISNSGAAHGSGPFTFITAGSFSGSFDAVTTDLAFLAPQLSYGSGSVSVAVQRNDIGFSTTGVTGNQISTGTAVEALAAGDAVYDAVLWLTEAEAQSAFDQLSGEVHASHASAAVESAAMIGRMASNRIDKAFAAFGETEADAQPGSNAVWGRIYGARSLVEAGSQTAGAETLNGGMVIGLDGMAGVWRLGLLLQGGTSEMEIGALDSSASSDDYGFGAYGGRQFGDTLVSFGAGYTRHDTSTTRQVDFTGFSDTLSADYASGTAQAFAEVAHRFDLGAVSLTPFAGLAYVRHATDAFTETGGAAALSSAANVSEATFASLGLGVERQVTVADGMLLTASGSLGWRHAFAETPISVQRFGSGLAFEISGEPVASDMLTLGGGLALDIGGGTSLDLTYAGQIGSGAQTHALQGTWSKRF</sequence>
<dbReference type="InterPro" id="IPR036709">
    <property type="entry name" value="Autotransporte_beta_dom_sf"/>
</dbReference>
<reference evidence="2 3" key="1">
    <citation type="submission" date="2018-05" db="EMBL/GenBank/DDBJ databases">
        <title>Genomic Encyclopedia of Type Strains, Phase IV (KMG-IV): sequencing the most valuable type-strain genomes for metagenomic binning, comparative biology and taxonomic classification.</title>
        <authorList>
            <person name="Goeker M."/>
        </authorList>
    </citation>
    <scope>NUCLEOTIDE SEQUENCE [LARGE SCALE GENOMIC DNA]</scope>
    <source>
        <strain evidence="2 3">DSM 16791</strain>
    </source>
</reference>
<name>A0A317PSZ8_9HYPH</name>
<proteinExistence type="predicted"/>
<dbReference type="Pfam" id="PF10162">
    <property type="entry name" value="G8"/>
    <property type="match status" value="1"/>
</dbReference>
<organism evidence="2 3">
    <name type="scientific">Hoeflea marina</name>
    <dbReference type="NCBI Taxonomy" id="274592"/>
    <lineage>
        <taxon>Bacteria</taxon>
        <taxon>Pseudomonadati</taxon>
        <taxon>Pseudomonadota</taxon>
        <taxon>Alphaproteobacteria</taxon>
        <taxon>Hyphomicrobiales</taxon>
        <taxon>Rhizobiaceae</taxon>
        <taxon>Hoeflea</taxon>
    </lineage>
</organism>
<dbReference type="SMART" id="SM00869">
    <property type="entry name" value="Autotransporter"/>
    <property type="match status" value="1"/>
</dbReference>
<evidence type="ECO:0000313" key="3">
    <source>
        <dbReference type="Proteomes" id="UP000246352"/>
    </source>
</evidence>
<evidence type="ECO:0000259" key="1">
    <source>
        <dbReference type="PROSITE" id="PS51208"/>
    </source>
</evidence>
<gene>
    <name evidence="2" type="ORF">DFR52_1011282</name>
</gene>
<comment type="caution">
    <text evidence="2">The sequence shown here is derived from an EMBL/GenBank/DDBJ whole genome shotgun (WGS) entry which is preliminary data.</text>
</comment>
<dbReference type="Gene3D" id="2.40.128.130">
    <property type="entry name" value="Autotransporter beta-domain"/>
    <property type="match status" value="1"/>
</dbReference>
<dbReference type="InterPro" id="IPR019316">
    <property type="entry name" value="G8_domain"/>
</dbReference>
<dbReference type="RefSeq" id="WP_110031003.1">
    <property type="nucleotide sequence ID" value="NZ_QGTR01000001.1"/>
</dbReference>
<protein>
    <submittedName>
        <fullName evidence="2">Uncharacterized protein with beta-barrel porin domain</fullName>
    </submittedName>
</protein>
<dbReference type="Proteomes" id="UP000246352">
    <property type="component" value="Unassembled WGS sequence"/>
</dbReference>
<accession>A0A317PSZ8</accession>
<feature type="domain" description="Autotransporter" evidence="1">
    <location>
        <begin position="2474"/>
        <end position="2749"/>
    </location>
</feature>